<dbReference type="Proteomes" id="UP001177003">
    <property type="component" value="Chromosome 5"/>
</dbReference>
<name>A0AA35Z1Z1_LACSI</name>
<dbReference type="AlphaFoldDB" id="A0AA35Z1Z1"/>
<proteinExistence type="predicted"/>
<gene>
    <name evidence="1" type="ORF">LSALG_LOCUS23900</name>
</gene>
<accession>A0AA35Z1Z1</accession>
<reference evidence="1" key="1">
    <citation type="submission" date="2023-04" db="EMBL/GenBank/DDBJ databases">
        <authorList>
            <person name="Vijverberg K."/>
            <person name="Xiong W."/>
            <person name="Schranz E."/>
        </authorList>
    </citation>
    <scope>NUCLEOTIDE SEQUENCE</scope>
</reference>
<keyword evidence="2" id="KW-1185">Reference proteome</keyword>
<dbReference type="EMBL" id="OX465081">
    <property type="protein sequence ID" value="CAI9284369.1"/>
    <property type="molecule type" value="Genomic_DNA"/>
</dbReference>
<evidence type="ECO:0000313" key="1">
    <source>
        <dbReference type="EMBL" id="CAI9284369.1"/>
    </source>
</evidence>
<protein>
    <submittedName>
        <fullName evidence="1">Uncharacterized protein</fullName>
    </submittedName>
</protein>
<organism evidence="1 2">
    <name type="scientific">Lactuca saligna</name>
    <name type="common">Willowleaf lettuce</name>
    <dbReference type="NCBI Taxonomy" id="75948"/>
    <lineage>
        <taxon>Eukaryota</taxon>
        <taxon>Viridiplantae</taxon>
        <taxon>Streptophyta</taxon>
        <taxon>Embryophyta</taxon>
        <taxon>Tracheophyta</taxon>
        <taxon>Spermatophyta</taxon>
        <taxon>Magnoliopsida</taxon>
        <taxon>eudicotyledons</taxon>
        <taxon>Gunneridae</taxon>
        <taxon>Pentapetalae</taxon>
        <taxon>asterids</taxon>
        <taxon>campanulids</taxon>
        <taxon>Asterales</taxon>
        <taxon>Asteraceae</taxon>
        <taxon>Cichorioideae</taxon>
        <taxon>Cichorieae</taxon>
        <taxon>Lactucinae</taxon>
        <taxon>Lactuca</taxon>
    </lineage>
</organism>
<sequence>MLELALRVGIKARGGTGKFLCKSCSFSPILDSELVPDRFRLTVEDISSVKHVVSELLRKETDVKDLDNNNVHAVVQQVVNIIEAAAGELECLSVVASKLHKFFLFANIDVEGSVFLTS</sequence>
<evidence type="ECO:0000313" key="2">
    <source>
        <dbReference type="Proteomes" id="UP001177003"/>
    </source>
</evidence>